<name>A0AAW1Q5N8_9CHLO</name>
<comment type="caution">
    <text evidence="1">The sequence shown here is derived from an EMBL/GenBank/DDBJ whole genome shotgun (WGS) entry which is preliminary data.</text>
</comment>
<organism evidence="1 2">
    <name type="scientific">[Myrmecia] bisecta</name>
    <dbReference type="NCBI Taxonomy" id="41462"/>
    <lineage>
        <taxon>Eukaryota</taxon>
        <taxon>Viridiplantae</taxon>
        <taxon>Chlorophyta</taxon>
        <taxon>core chlorophytes</taxon>
        <taxon>Trebouxiophyceae</taxon>
        <taxon>Trebouxiales</taxon>
        <taxon>Trebouxiaceae</taxon>
        <taxon>Myrmecia</taxon>
    </lineage>
</organism>
<reference evidence="1 2" key="1">
    <citation type="journal article" date="2024" name="Nat. Commun.">
        <title>Phylogenomics reveals the evolutionary origins of lichenization in chlorophyte algae.</title>
        <authorList>
            <person name="Puginier C."/>
            <person name="Libourel C."/>
            <person name="Otte J."/>
            <person name="Skaloud P."/>
            <person name="Haon M."/>
            <person name="Grisel S."/>
            <person name="Petersen M."/>
            <person name="Berrin J.G."/>
            <person name="Delaux P.M."/>
            <person name="Dal Grande F."/>
            <person name="Keller J."/>
        </authorList>
    </citation>
    <scope>NUCLEOTIDE SEQUENCE [LARGE SCALE GENOMIC DNA]</scope>
    <source>
        <strain evidence="1 2">SAG 2043</strain>
    </source>
</reference>
<keyword evidence="2" id="KW-1185">Reference proteome</keyword>
<dbReference type="EMBL" id="JALJOR010000006">
    <property type="protein sequence ID" value="KAK9815682.1"/>
    <property type="molecule type" value="Genomic_DNA"/>
</dbReference>
<evidence type="ECO:0000313" key="2">
    <source>
        <dbReference type="Proteomes" id="UP001489004"/>
    </source>
</evidence>
<protein>
    <submittedName>
        <fullName evidence="1">Uncharacterized protein</fullName>
    </submittedName>
</protein>
<proteinExistence type="predicted"/>
<sequence>MLKIQWICTNAALGRHPVSLSGGVVEAQGAARGRWRPGVGIDEIRLQYSRKTNVPSRSAGSSIALLSAALPRPAGAARLLHRDT</sequence>
<gene>
    <name evidence="1" type="ORF">WJX72_007985</name>
</gene>
<evidence type="ECO:0000313" key="1">
    <source>
        <dbReference type="EMBL" id="KAK9815682.1"/>
    </source>
</evidence>
<dbReference type="Proteomes" id="UP001489004">
    <property type="component" value="Unassembled WGS sequence"/>
</dbReference>
<dbReference type="AlphaFoldDB" id="A0AAW1Q5N8"/>
<accession>A0AAW1Q5N8</accession>